<dbReference type="AlphaFoldDB" id="A0ABC8QT09"/>
<comment type="caution">
    <text evidence="2">The sequence shown here is derived from an EMBL/GenBank/DDBJ whole genome shotgun (WGS) entry which is preliminary data.</text>
</comment>
<dbReference type="Proteomes" id="UP001642360">
    <property type="component" value="Unassembled WGS sequence"/>
</dbReference>
<evidence type="ECO:0000313" key="2">
    <source>
        <dbReference type="EMBL" id="CAK9133453.1"/>
    </source>
</evidence>
<protein>
    <submittedName>
        <fullName evidence="2">Uncharacterized protein</fullName>
    </submittedName>
</protein>
<gene>
    <name evidence="2" type="ORF">ILEXP_LOCUS367</name>
</gene>
<reference evidence="2 3" key="1">
    <citation type="submission" date="2024-02" db="EMBL/GenBank/DDBJ databases">
        <authorList>
            <person name="Vignale AGUSTIN F."/>
            <person name="Sosa J E."/>
            <person name="Modenutti C."/>
        </authorList>
    </citation>
    <scope>NUCLEOTIDE SEQUENCE [LARGE SCALE GENOMIC DNA]</scope>
</reference>
<name>A0ABC8QT09_9AQUA</name>
<sequence length="112" mass="10493">MLAGNTRRAGSIGDGAGKLSDAKGAGGGARGSWGDISTEGVLGHARAGVGRSGRAGGGTLSTSDVLANDAPNVGGENFGIAGNALGTAVGMVLAVGAGGVLSDLGSDVENSR</sequence>
<proteinExistence type="predicted"/>
<evidence type="ECO:0000313" key="3">
    <source>
        <dbReference type="Proteomes" id="UP001642360"/>
    </source>
</evidence>
<evidence type="ECO:0000256" key="1">
    <source>
        <dbReference type="SAM" id="MobiDB-lite"/>
    </source>
</evidence>
<organism evidence="2 3">
    <name type="scientific">Ilex paraguariensis</name>
    <name type="common">yerba mate</name>
    <dbReference type="NCBI Taxonomy" id="185542"/>
    <lineage>
        <taxon>Eukaryota</taxon>
        <taxon>Viridiplantae</taxon>
        <taxon>Streptophyta</taxon>
        <taxon>Embryophyta</taxon>
        <taxon>Tracheophyta</taxon>
        <taxon>Spermatophyta</taxon>
        <taxon>Magnoliopsida</taxon>
        <taxon>eudicotyledons</taxon>
        <taxon>Gunneridae</taxon>
        <taxon>Pentapetalae</taxon>
        <taxon>asterids</taxon>
        <taxon>campanulids</taxon>
        <taxon>Aquifoliales</taxon>
        <taxon>Aquifoliaceae</taxon>
        <taxon>Ilex</taxon>
    </lineage>
</organism>
<feature type="region of interest" description="Disordered" evidence="1">
    <location>
        <begin position="1"/>
        <end position="37"/>
    </location>
</feature>
<keyword evidence="3" id="KW-1185">Reference proteome</keyword>
<dbReference type="EMBL" id="CAUOFW020000015">
    <property type="protein sequence ID" value="CAK9133453.1"/>
    <property type="molecule type" value="Genomic_DNA"/>
</dbReference>
<accession>A0ABC8QT09</accession>